<evidence type="ECO:0000313" key="6">
    <source>
        <dbReference type="Proteomes" id="UP000708148"/>
    </source>
</evidence>
<dbReference type="InterPro" id="IPR002110">
    <property type="entry name" value="Ankyrin_rpt"/>
</dbReference>
<dbReference type="EMBL" id="CAJHUC010000506">
    <property type="protein sequence ID" value="CAD7696572.1"/>
    <property type="molecule type" value="Genomic_DNA"/>
</dbReference>
<sequence length="374" mass="40996">MEATEEEGPLWVRLKCRTSTYSVPVELAKQAGTLQVALECACGSGAVTTIHCDRCDSEAVHLVMVSCECNPEGLDGVTGLEKDVLSRAACRLDEKFFLDVLAAAEFLDVKWILDMDWLHVAVKRRFATAVDYLLEFMDQLSSADALGRTPLHWACLHGDESLVKRLVDKGAIVNATDAVGKTAFQIVNRELAKCVQRSPTWFQYHTVGKALLAAGAHRRGLRPVVFGTRGARGQMPRGLGGRSGPHRSPHQQSHQVPWPPWRPMEDEGEGEDTVSDNWFFMEEAPTALVPSHDYVGALVSKNPKFARTPPALLQPLLRAYSRIWRLKNAAELEIYLLGRQVEDGKAEVEAELQQILAGGALDPAPSLGSGLLGP</sequence>
<dbReference type="Pfam" id="PF12796">
    <property type="entry name" value="Ank_2"/>
    <property type="match status" value="1"/>
</dbReference>
<organism evidence="5 6">
    <name type="scientific">Ostreobium quekettii</name>
    <dbReference type="NCBI Taxonomy" id="121088"/>
    <lineage>
        <taxon>Eukaryota</taxon>
        <taxon>Viridiplantae</taxon>
        <taxon>Chlorophyta</taxon>
        <taxon>core chlorophytes</taxon>
        <taxon>Ulvophyceae</taxon>
        <taxon>TCBD clade</taxon>
        <taxon>Bryopsidales</taxon>
        <taxon>Ostreobineae</taxon>
        <taxon>Ostreobiaceae</taxon>
        <taxon>Ostreobium</taxon>
    </lineage>
</organism>
<keyword evidence="6" id="KW-1185">Reference proteome</keyword>
<dbReference type="OrthoDB" id="539213at2759"/>
<evidence type="ECO:0000256" key="2">
    <source>
        <dbReference type="ARBA" id="ARBA00023043"/>
    </source>
</evidence>
<dbReference type="SUPFAM" id="SSF48403">
    <property type="entry name" value="Ankyrin repeat"/>
    <property type="match status" value="1"/>
</dbReference>
<evidence type="ECO:0000256" key="3">
    <source>
        <dbReference type="PROSITE-ProRule" id="PRU00023"/>
    </source>
</evidence>
<keyword evidence="2 3" id="KW-0040">ANK repeat</keyword>
<evidence type="ECO:0000256" key="4">
    <source>
        <dbReference type="SAM" id="MobiDB-lite"/>
    </source>
</evidence>
<proteinExistence type="predicted"/>
<dbReference type="Proteomes" id="UP000708148">
    <property type="component" value="Unassembled WGS sequence"/>
</dbReference>
<evidence type="ECO:0000313" key="5">
    <source>
        <dbReference type="EMBL" id="CAD7696572.1"/>
    </source>
</evidence>
<dbReference type="GO" id="GO:0085020">
    <property type="term" value="P:protein K6-linked ubiquitination"/>
    <property type="evidence" value="ECO:0007669"/>
    <property type="project" value="TreeGrafter"/>
</dbReference>
<evidence type="ECO:0000256" key="1">
    <source>
        <dbReference type="ARBA" id="ARBA00022737"/>
    </source>
</evidence>
<feature type="repeat" description="ANK" evidence="3">
    <location>
        <begin position="146"/>
        <end position="178"/>
    </location>
</feature>
<dbReference type="AlphaFoldDB" id="A0A8S1IP63"/>
<feature type="region of interest" description="Disordered" evidence="4">
    <location>
        <begin position="232"/>
        <end position="272"/>
    </location>
</feature>
<accession>A0A8S1IP63</accession>
<dbReference type="PANTHER" id="PTHR24171">
    <property type="entry name" value="ANKYRIN REPEAT DOMAIN-CONTAINING PROTEIN 39-RELATED"/>
    <property type="match status" value="1"/>
</dbReference>
<name>A0A8S1IP63_9CHLO</name>
<dbReference type="InterPro" id="IPR036770">
    <property type="entry name" value="Ankyrin_rpt-contain_sf"/>
</dbReference>
<dbReference type="PANTHER" id="PTHR24171:SF8">
    <property type="entry name" value="BRCA1-ASSOCIATED RING DOMAIN PROTEIN 1"/>
    <property type="match status" value="1"/>
</dbReference>
<dbReference type="GO" id="GO:0004842">
    <property type="term" value="F:ubiquitin-protein transferase activity"/>
    <property type="evidence" value="ECO:0007669"/>
    <property type="project" value="TreeGrafter"/>
</dbReference>
<comment type="caution">
    <text evidence="5">The sequence shown here is derived from an EMBL/GenBank/DDBJ whole genome shotgun (WGS) entry which is preliminary data.</text>
</comment>
<dbReference type="PROSITE" id="PS50088">
    <property type="entry name" value="ANK_REPEAT"/>
    <property type="match status" value="1"/>
</dbReference>
<dbReference type="PROSITE" id="PS50297">
    <property type="entry name" value="ANK_REP_REGION"/>
    <property type="match status" value="1"/>
</dbReference>
<protein>
    <submittedName>
        <fullName evidence="5">Uncharacterized protein</fullName>
    </submittedName>
</protein>
<keyword evidence="1" id="KW-0677">Repeat</keyword>
<dbReference type="Gene3D" id="1.25.40.20">
    <property type="entry name" value="Ankyrin repeat-containing domain"/>
    <property type="match status" value="1"/>
</dbReference>
<gene>
    <name evidence="5" type="ORF">OSTQU699_LOCUS1933</name>
</gene>
<dbReference type="SMART" id="SM00248">
    <property type="entry name" value="ANK"/>
    <property type="match status" value="1"/>
</dbReference>
<reference evidence="5" key="1">
    <citation type="submission" date="2020-12" db="EMBL/GenBank/DDBJ databases">
        <authorList>
            <person name="Iha C."/>
        </authorList>
    </citation>
    <scope>NUCLEOTIDE SEQUENCE</scope>
</reference>